<feature type="region of interest" description="Disordered" evidence="7">
    <location>
        <begin position="320"/>
        <end position="344"/>
    </location>
</feature>
<dbReference type="AlphaFoldDB" id="A0A8E2DN67"/>
<dbReference type="GO" id="GO:0071011">
    <property type="term" value="C:precatalytic spliceosome"/>
    <property type="evidence" value="ECO:0007669"/>
    <property type="project" value="TreeGrafter"/>
</dbReference>
<dbReference type="SMART" id="SM00361">
    <property type="entry name" value="RRM_1"/>
    <property type="match status" value="1"/>
</dbReference>
<evidence type="ECO:0000256" key="3">
    <source>
        <dbReference type="ARBA" id="ARBA00022884"/>
    </source>
</evidence>
<keyword evidence="4" id="KW-0508">mRNA splicing</keyword>
<feature type="compositionally biased region" description="Polar residues" evidence="7">
    <location>
        <begin position="22"/>
        <end position="38"/>
    </location>
</feature>
<evidence type="ECO:0000259" key="9">
    <source>
        <dbReference type="PROSITE" id="PS50174"/>
    </source>
</evidence>
<feature type="region of interest" description="Disordered" evidence="7">
    <location>
        <begin position="369"/>
        <end position="529"/>
    </location>
</feature>
<evidence type="ECO:0000256" key="2">
    <source>
        <dbReference type="ARBA" id="ARBA00022664"/>
    </source>
</evidence>
<dbReference type="Pfam" id="PF01585">
    <property type="entry name" value="G-patch"/>
    <property type="match status" value="1"/>
</dbReference>
<dbReference type="Proteomes" id="UP000250043">
    <property type="component" value="Unassembled WGS sequence"/>
</dbReference>
<dbReference type="CDD" id="cd12374">
    <property type="entry name" value="RRM_UHM_SPF45_PUF60"/>
    <property type="match status" value="1"/>
</dbReference>
<evidence type="ECO:0000256" key="7">
    <source>
        <dbReference type="SAM" id="MobiDB-lite"/>
    </source>
</evidence>
<feature type="compositionally biased region" description="Basic and acidic residues" evidence="7">
    <location>
        <begin position="258"/>
        <end position="274"/>
    </location>
</feature>
<dbReference type="PANTHER" id="PTHR13288">
    <property type="entry name" value="SPLICING FACTOR 45 SPF45"/>
    <property type="match status" value="1"/>
</dbReference>
<dbReference type="InterPro" id="IPR035979">
    <property type="entry name" value="RBD_domain_sf"/>
</dbReference>
<feature type="compositionally biased region" description="Pro residues" evidence="7">
    <location>
        <begin position="453"/>
        <end position="465"/>
    </location>
</feature>
<feature type="region of interest" description="Disordered" evidence="7">
    <location>
        <begin position="22"/>
        <end position="68"/>
    </location>
</feature>
<feature type="domain" description="RRM" evidence="8">
    <location>
        <begin position="609"/>
        <end position="696"/>
    </location>
</feature>
<evidence type="ECO:0000313" key="11">
    <source>
        <dbReference type="Proteomes" id="UP000250043"/>
    </source>
</evidence>
<feature type="compositionally biased region" description="Low complexity" evidence="7">
    <location>
        <begin position="479"/>
        <end position="491"/>
    </location>
</feature>
<keyword evidence="2" id="KW-0507">mRNA processing</keyword>
<keyword evidence="5" id="KW-0539">Nucleus</keyword>
<evidence type="ECO:0000256" key="5">
    <source>
        <dbReference type="ARBA" id="ARBA00023242"/>
    </source>
</evidence>
<dbReference type="Gene3D" id="3.30.70.330">
    <property type="match status" value="1"/>
</dbReference>
<reference evidence="10 11" key="1">
    <citation type="submission" date="2016-07" db="EMBL/GenBank/DDBJ databases">
        <title>Draft genome of the white-rot fungus Obba rivulosa 3A-2.</title>
        <authorList>
            <consortium name="DOE Joint Genome Institute"/>
            <person name="Miettinen O."/>
            <person name="Riley R."/>
            <person name="Acob R."/>
            <person name="Barry K."/>
            <person name="Cullen D."/>
            <person name="De Vries R."/>
            <person name="Hainaut M."/>
            <person name="Hatakka A."/>
            <person name="Henrissat B."/>
            <person name="Hilden K."/>
            <person name="Kuo R."/>
            <person name="Labutti K."/>
            <person name="Lipzen A."/>
            <person name="Makela M.R."/>
            <person name="Sandor L."/>
            <person name="Spatafora J.W."/>
            <person name="Grigoriev I.V."/>
            <person name="Hibbett D.S."/>
        </authorList>
    </citation>
    <scope>NUCLEOTIDE SEQUENCE [LARGE SCALE GENOMIC DNA]</scope>
    <source>
        <strain evidence="10 11">3A-2</strain>
    </source>
</reference>
<dbReference type="OrthoDB" id="5411533at2759"/>
<proteinExistence type="predicted"/>
<evidence type="ECO:0000256" key="6">
    <source>
        <dbReference type="PROSITE-ProRule" id="PRU00176"/>
    </source>
</evidence>
<gene>
    <name evidence="10" type="ORF">OBBRIDRAFT_836071</name>
</gene>
<dbReference type="FunFam" id="3.30.70.330:FF:000382">
    <property type="entry name" value="G-patch domain-containing protein"/>
    <property type="match status" value="1"/>
</dbReference>
<comment type="subcellular location">
    <subcellularLocation>
        <location evidence="1">Nucleus</location>
    </subcellularLocation>
</comment>
<evidence type="ECO:0008006" key="12">
    <source>
        <dbReference type="Google" id="ProtNLM"/>
    </source>
</evidence>
<feature type="compositionally biased region" description="Low complexity" evidence="7">
    <location>
        <begin position="325"/>
        <end position="344"/>
    </location>
</feature>
<dbReference type="PANTHER" id="PTHR13288:SF8">
    <property type="entry name" value="SPLICING FACTOR 45"/>
    <property type="match status" value="1"/>
</dbReference>
<protein>
    <recommendedName>
        <fullName evidence="12">G-patch domain-containing protein</fullName>
    </recommendedName>
</protein>
<dbReference type="InterPro" id="IPR000467">
    <property type="entry name" value="G_patch_dom"/>
</dbReference>
<feature type="compositionally biased region" description="Low complexity" evidence="7">
    <location>
        <begin position="500"/>
        <end position="513"/>
    </location>
</feature>
<evidence type="ECO:0000256" key="1">
    <source>
        <dbReference type="ARBA" id="ARBA00004123"/>
    </source>
</evidence>
<feature type="compositionally biased region" description="Basic residues" evidence="7">
    <location>
        <begin position="175"/>
        <end position="191"/>
    </location>
</feature>
<feature type="domain" description="G-patch" evidence="9">
    <location>
        <begin position="527"/>
        <end position="573"/>
    </location>
</feature>
<dbReference type="SMART" id="SM00443">
    <property type="entry name" value="G_patch"/>
    <property type="match status" value="1"/>
</dbReference>
<evidence type="ECO:0000256" key="4">
    <source>
        <dbReference type="ARBA" id="ARBA00023187"/>
    </source>
</evidence>
<name>A0A8E2DN67_9APHY</name>
<dbReference type="PROSITE" id="PS50174">
    <property type="entry name" value="G_PATCH"/>
    <property type="match status" value="1"/>
</dbReference>
<accession>A0A8E2DN67</accession>
<dbReference type="InterPro" id="IPR003954">
    <property type="entry name" value="RRM_euk-type"/>
</dbReference>
<dbReference type="EMBL" id="KV722435">
    <property type="protein sequence ID" value="OCH89083.1"/>
    <property type="molecule type" value="Genomic_DNA"/>
</dbReference>
<dbReference type="PROSITE" id="PS50102">
    <property type="entry name" value="RRM"/>
    <property type="match status" value="1"/>
</dbReference>
<keyword evidence="11" id="KW-1185">Reference proteome</keyword>
<dbReference type="GO" id="GO:0003723">
    <property type="term" value="F:RNA binding"/>
    <property type="evidence" value="ECO:0007669"/>
    <property type="project" value="UniProtKB-UniRule"/>
</dbReference>
<dbReference type="GO" id="GO:0045292">
    <property type="term" value="P:mRNA cis splicing, via spliceosome"/>
    <property type="evidence" value="ECO:0007669"/>
    <property type="project" value="InterPro"/>
</dbReference>
<feature type="region of interest" description="Disordered" evidence="7">
    <location>
        <begin position="142"/>
        <end position="161"/>
    </location>
</feature>
<keyword evidence="3 6" id="KW-0694">RNA-binding</keyword>
<feature type="region of interest" description="Disordered" evidence="7">
    <location>
        <begin position="169"/>
        <end position="191"/>
    </location>
</feature>
<dbReference type="SUPFAM" id="SSF54928">
    <property type="entry name" value="RNA-binding domain, RBD"/>
    <property type="match status" value="1"/>
</dbReference>
<feature type="compositionally biased region" description="Basic and acidic residues" evidence="7">
    <location>
        <begin position="235"/>
        <end position="248"/>
    </location>
</feature>
<dbReference type="InterPro" id="IPR012677">
    <property type="entry name" value="Nucleotide-bd_a/b_plait_sf"/>
</dbReference>
<evidence type="ECO:0000313" key="10">
    <source>
        <dbReference type="EMBL" id="OCH89083.1"/>
    </source>
</evidence>
<evidence type="ECO:0000259" key="8">
    <source>
        <dbReference type="PROSITE" id="PS50102"/>
    </source>
</evidence>
<dbReference type="InterPro" id="IPR040052">
    <property type="entry name" value="RBM17"/>
</dbReference>
<feature type="region of interest" description="Disordered" evidence="7">
    <location>
        <begin position="235"/>
        <end position="305"/>
    </location>
</feature>
<sequence>MSSRAGGLYGGIQFSSGKAFASSTPLATPQVSDGNTFPDSVPTATPKDESPSAPPLENAEASTSSKTAADAGAANSLFTMSSFMLSLHLHGQKAKPPAARLPVGAAVTTAPAAATVTAATISSTAVVFAPPSLVDLEKPKLAEPTAQSQTTGWGKKIKPPSMILDEDVNGFKAQRGGKKGGGGKKGRKHKKNIMVAIWDPSEQYDPMRPNDYNEYKIWKRHDREERRKRILAEKRHAEERKRSRRDSDYTDSDGSGSDDERPRKTGRFEDREDWRDETEDYDRPRGLGSAPMGTGGGPPPAAVDLNLTGDEVYQRRLAMSQGFRPAAAPASAPPQASATPEPVLPLTIPTPVATVAAPVPSFAPPPPSFISSGPLGKPSLAFTADDDDDVEIPGLSGSATPTFAPAPPPAAPPAVETGEEAYLRRLVMSQSRSPPPSAAFRESTPPGLAYNPFAPPASVPLPPASAPGLSEDKIRSSREAAAAIAAKLARLAPPPGSGTPPGSSTASPEPSGSIVEAPSGPSRRPDPHGFAARLMAKWGHKEGQGLGADGSGIVHALTVEQIAAGKSKGQKGSQGGKGVQIGSKMGKIVNMNEDAKSREDRERFGEPSRVVLLTNMVGMEDVYDEDLRDDIGDECSKNGTVERVLVHPVDPPPSNPEEAVRIFVLFAGPVGAWKTVRELDGRFFGGRTVRARYFPEALFARCEFNTPL</sequence>
<dbReference type="InterPro" id="IPR000504">
    <property type="entry name" value="RRM_dom"/>
</dbReference>
<organism evidence="10 11">
    <name type="scientific">Obba rivulosa</name>
    <dbReference type="NCBI Taxonomy" id="1052685"/>
    <lineage>
        <taxon>Eukaryota</taxon>
        <taxon>Fungi</taxon>
        <taxon>Dikarya</taxon>
        <taxon>Basidiomycota</taxon>
        <taxon>Agaricomycotina</taxon>
        <taxon>Agaricomycetes</taxon>
        <taxon>Polyporales</taxon>
        <taxon>Gelatoporiaceae</taxon>
        <taxon>Obba</taxon>
    </lineage>
</organism>